<keyword evidence="4" id="KW-0548">Nucleotidyltransferase</keyword>
<dbReference type="Gene3D" id="1.10.132.30">
    <property type="match status" value="1"/>
</dbReference>
<dbReference type="SUPFAM" id="SSF64484">
    <property type="entry name" value="beta and beta-prime subunits of DNA dependent RNA-polymerase"/>
    <property type="match status" value="1"/>
</dbReference>
<evidence type="ECO:0000256" key="2">
    <source>
        <dbReference type="ARBA" id="ARBA00022478"/>
    </source>
</evidence>
<proteinExistence type="predicted"/>
<dbReference type="GO" id="GO:0003899">
    <property type="term" value="F:DNA-directed RNA polymerase activity"/>
    <property type="evidence" value="ECO:0007669"/>
    <property type="project" value="UniProtKB-EC"/>
</dbReference>
<dbReference type="Gene3D" id="6.20.50.80">
    <property type="match status" value="1"/>
</dbReference>
<keyword evidence="2" id="KW-0240">DNA-directed RNA polymerase</keyword>
<evidence type="ECO:0000256" key="4">
    <source>
        <dbReference type="ARBA" id="ARBA00022695"/>
    </source>
</evidence>
<keyword evidence="6" id="KW-0862">Zinc</keyword>
<evidence type="ECO:0000256" key="3">
    <source>
        <dbReference type="ARBA" id="ARBA00022679"/>
    </source>
</evidence>
<dbReference type="AlphaFoldDB" id="A0AAV7HZD4"/>
<dbReference type="GO" id="GO:0006351">
    <property type="term" value="P:DNA-templated transcription"/>
    <property type="evidence" value="ECO:0007669"/>
    <property type="project" value="InterPro"/>
</dbReference>
<gene>
    <name evidence="10" type="ORF">KQX54_000943</name>
</gene>
<dbReference type="GO" id="GO:0000428">
    <property type="term" value="C:DNA-directed RNA polymerase complex"/>
    <property type="evidence" value="ECO:0007669"/>
    <property type="project" value="UniProtKB-KW"/>
</dbReference>
<keyword evidence="11" id="KW-1185">Reference proteome</keyword>
<evidence type="ECO:0000256" key="5">
    <source>
        <dbReference type="ARBA" id="ARBA00022723"/>
    </source>
</evidence>
<evidence type="ECO:0000256" key="1">
    <source>
        <dbReference type="ARBA" id="ARBA00012418"/>
    </source>
</evidence>
<dbReference type="GO" id="GO:0003677">
    <property type="term" value="F:DNA binding"/>
    <property type="evidence" value="ECO:0007669"/>
    <property type="project" value="InterPro"/>
</dbReference>
<dbReference type="InterPro" id="IPR015700">
    <property type="entry name" value="RPC1"/>
</dbReference>
<name>A0AAV7HZD4_COTGL</name>
<dbReference type="PANTHER" id="PTHR48446:SF1">
    <property type="entry name" value="DNA-DIRECTED RNA POLYMERASE SUBUNIT BETA' N-TERMINAL SECTION"/>
    <property type="match status" value="1"/>
</dbReference>
<evidence type="ECO:0000256" key="7">
    <source>
        <dbReference type="ARBA" id="ARBA00023163"/>
    </source>
</evidence>
<evidence type="ECO:0000313" key="10">
    <source>
        <dbReference type="EMBL" id="KAH0537811.1"/>
    </source>
</evidence>
<reference evidence="10 11" key="1">
    <citation type="journal article" date="2021" name="J. Hered.">
        <title>A chromosome-level genome assembly of the parasitoid wasp, Cotesia glomerata (Hymenoptera: Braconidae).</title>
        <authorList>
            <person name="Pinto B.J."/>
            <person name="Weis J.J."/>
            <person name="Gamble T."/>
            <person name="Ode P.J."/>
            <person name="Paul R."/>
            <person name="Zaspel J.M."/>
        </authorList>
    </citation>
    <scope>NUCLEOTIDE SEQUENCE [LARGE SCALE GENOMIC DNA]</scope>
    <source>
        <strain evidence="10">CgM1</strain>
    </source>
</reference>
<feature type="domain" description="RNA polymerase Rpb1" evidence="8">
    <location>
        <begin position="99"/>
        <end position="321"/>
    </location>
</feature>
<feature type="domain" description="RNA polymerase Rpb1" evidence="9">
    <location>
        <begin position="1"/>
        <end position="92"/>
    </location>
</feature>
<keyword evidence="5" id="KW-0479">Metal-binding</keyword>
<dbReference type="InterPro" id="IPR007083">
    <property type="entry name" value="RNA_pol_Rpb1_4"/>
</dbReference>
<keyword evidence="3" id="KW-0808">Transferase</keyword>
<comment type="caution">
    <text evidence="10">The sequence shown here is derived from an EMBL/GenBank/DDBJ whole genome shotgun (WGS) entry which is preliminary data.</text>
</comment>
<dbReference type="Gene3D" id="6.10.250.2940">
    <property type="match status" value="1"/>
</dbReference>
<organism evidence="10 11">
    <name type="scientific">Cotesia glomerata</name>
    <name type="common">Lepidopteran parasitic wasp</name>
    <name type="synonym">Apanteles glomeratus</name>
    <dbReference type="NCBI Taxonomy" id="32391"/>
    <lineage>
        <taxon>Eukaryota</taxon>
        <taxon>Metazoa</taxon>
        <taxon>Ecdysozoa</taxon>
        <taxon>Arthropoda</taxon>
        <taxon>Hexapoda</taxon>
        <taxon>Insecta</taxon>
        <taxon>Pterygota</taxon>
        <taxon>Neoptera</taxon>
        <taxon>Endopterygota</taxon>
        <taxon>Hymenoptera</taxon>
        <taxon>Apocrita</taxon>
        <taxon>Ichneumonoidea</taxon>
        <taxon>Braconidae</taxon>
        <taxon>Microgastrinae</taxon>
        <taxon>Cotesia</taxon>
    </lineage>
</organism>
<sequence length="411" mass="45592">MEETLESKILKELSDIRERRLAKACLRELHRSNSPLIMTLSGSKGSYINISQMIACVGQQAISGHRVPNGFEDRALPHFDRHSKIPAAKGFVSNSFYSGLTPTEFVFHTMGGREGLVDTAVKTAETGYMQRRLMKNLEDLGLHYDKTVRNSSGGIVQFEYGGDSMDPTYMEGKDCPVDYKRVLDHVRAKVPDKNGDALSGSEVVSAASLLLAKDDFKCLSCSAVGEEYFDASFRSLCSRARKKFMRAKIEPGTAVGALAAQSIGEPGTQMTLKTFHFAGVASMNITQGVPRIKRDNKRQLKISTPIITAYLTEDENEDFAHSCFLLVKLDIGRIKLLMLEVDVNSIKYSLETAKLKKHFKEVRVHSRSIMTIVPVANAKQSMSHSLNILKRSGAQSYYQGNAFGLQSDYSH</sequence>
<accession>A0AAV7HZD4</accession>
<dbReference type="InterPro" id="IPR007081">
    <property type="entry name" value="RNA_pol_Rpb1_5"/>
</dbReference>
<dbReference type="EC" id="2.7.7.6" evidence="1"/>
<evidence type="ECO:0000313" key="11">
    <source>
        <dbReference type="Proteomes" id="UP000826195"/>
    </source>
</evidence>
<dbReference type="PANTHER" id="PTHR48446">
    <property type="entry name" value="DNA-DIRECTED RNA POLYMERASE SUBUNIT BETA' N-TERMINAL SECTION"/>
    <property type="match status" value="1"/>
</dbReference>
<dbReference type="Pfam" id="PF04998">
    <property type="entry name" value="RNA_pol_Rpb1_5"/>
    <property type="match status" value="1"/>
</dbReference>
<protein>
    <recommendedName>
        <fullName evidence="1">DNA-directed RNA polymerase</fullName>
        <ecNumber evidence="1">2.7.7.6</ecNumber>
    </recommendedName>
</protein>
<dbReference type="InterPro" id="IPR038120">
    <property type="entry name" value="Rpb1_funnel_sf"/>
</dbReference>
<evidence type="ECO:0000259" key="9">
    <source>
        <dbReference type="Pfam" id="PF05000"/>
    </source>
</evidence>
<keyword evidence="7" id="KW-0804">Transcription</keyword>
<evidence type="ECO:0000259" key="8">
    <source>
        <dbReference type="Pfam" id="PF04998"/>
    </source>
</evidence>
<dbReference type="EMBL" id="JAHXZJ010002615">
    <property type="protein sequence ID" value="KAH0537811.1"/>
    <property type="molecule type" value="Genomic_DNA"/>
</dbReference>
<dbReference type="Pfam" id="PF05000">
    <property type="entry name" value="RNA_pol_Rpb1_4"/>
    <property type="match status" value="1"/>
</dbReference>
<evidence type="ECO:0000256" key="6">
    <source>
        <dbReference type="ARBA" id="ARBA00022833"/>
    </source>
</evidence>
<dbReference type="Proteomes" id="UP000826195">
    <property type="component" value="Unassembled WGS sequence"/>
</dbReference>
<dbReference type="GO" id="GO:0046872">
    <property type="term" value="F:metal ion binding"/>
    <property type="evidence" value="ECO:0007669"/>
    <property type="project" value="UniProtKB-KW"/>
</dbReference>